<proteinExistence type="predicted"/>
<name>A0A644TH71_9ZZZZ</name>
<sequence length="193" mass="22464">MNQDFVKKFKKSEYADSIYYADLFRINNKIWMIMGYGKSEAARIASDNIDEDDISRDSTAIKVKDNILEARFDIGAINTELDEETRNKLSKFHKVDYIAYCLSPEQTLNVYTGEKKIIDVSLDDMSICSSIYCYPGYGAQMVFSKHELANLNHTERRIEKFKEIVSQTKDIKLLLVPYMETLQEKANLYKAYR</sequence>
<dbReference type="AlphaFoldDB" id="A0A644TH71"/>
<dbReference type="EMBL" id="VSSQ01000031">
    <property type="protein sequence ID" value="MPL66214.1"/>
    <property type="molecule type" value="Genomic_DNA"/>
</dbReference>
<comment type="caution">
    <text evidence="1">The sequence shown here is derived from an EMBL/GenBank/DDBJ whole genome shotgun (WGS) entry which is preliminary data.</text>
</comment>
<gene>
    <name evidence="1" type="ORF">SDC9_11883</name>
</gene>
<protein>
    <submittedName>
        <fullName evidence="1">Uncharacterized protein</fullName>
    </submittedName>
</protein>
<reference evidence="1" key="1">
    <citation type="submission" date="2019-08" db="EMBL/GenBank/DDBJ databases">
        <authorList>
            <person name="Kucharzyk K."/>
            <person name="Murdoch R.W."/>
            <person name="Higgins S."/>
            <person name="Loffler F."/>
        </authorList>
    </citation>
    <scope>NUCLEOTIDE SEQUENCE</scope>
</reference>
<evidence type="ECO:0000313" key="1">
    <source>
        <dbReference type="EMBL" id="MPL66214.1"/>
    </source>
</evidence>
<accession>A0A644TH71</accession>
<organism evidence="1">
    <name type="scientific">bioreactor metagenome</name>
    <dbReference type="NCBI Taxonomy" id="1076179"/>
    <lineage>
        <taxon>unclassified sequences</taxon>
        <taxon>metagenomes</taxon>
        <taxon>ecological metagenomes</taxon>
    </lineage>
</organism>